<comment type="caution">
    <text evidence="1">The sequence shown here is derived from an EMBL/GenBank/DDBJ whole genome shotgun (WGS) entry which is preliminary data.</text>
</comment>
<proteinExistence type="predicted"/>
<keyword evidence="2" id="KW-1185">Reference proteome</keyword>
<sequence length="54" mass="5736">MFSAPPATTMSDSPIISSAAARAMACMPEPHRRFTVMAVEVTAAPAVIATRREM</sequence>
<accession>A0A841A534</accession>
<evidence type="ECO:0000313" key="1">
    <source>
        <dbReference type="EMBL" id="MBB5830239.1"/>
    </source>
</evidence>
<reference evidence="1 2" key="1">
    <citation type="submission" date="2020-08" db="EMBL/GenBank/DDBJ databases">
        <title>Sequencing the genomes of 1000 actinobacteria strains.</title>
        <authorList>
            <person name="Klenk H.-P."/>
        </authorList>
    </citation>
    <scope>NUCLEOTIDE SEQUENCE [LARGE SCALE GENOMIC DNA]</scope>
    <source>
        <strain evidence="1 2">DSM 28796</strain>
    </source>
</reference>
<dbReference type="AlphaFoldDB" id="A0A841A534"/>
<dbReference type="EMBL" id="JACHLZ010000001">
    <property type="protein sequence ID" value="MBB5830239.1"/>
    <property type="molecule type" value="Genomic_DNA"/>
</dbReference>
<name>A0A841A534_9MICO</name>
<dbReference type="Proteomes" id="UP000588158">
    <property type="component" value="Unassembled WGS sequence"/>
</dbReference>
<protein>
    <submittedName>
        <fullName evidence="1">Uncharacterized protein</fullName>
    </submittedName>
</protein>
<gene>
    <name evidence="1" type="ORF">HNR70_000052</name>
</gene>
<evidence type="ECO:0000313" key="2">
    <source>
        <dbReference type="Proteomes" id="UP000588158"/>
    </source>
</evidence>
<organism evidence="1 2">
    <name type="scientific">Brachybacterium aquaticum</name>
    <dbReference type="NCBI Taxonomy" id="1432564"/>
    <lineage>
        <taxon>Bacteria</taxon>
        <taxon>Bacillati</taxon>
        <taxon>Actinomycetota</taxon>
        <taxon>Actinomycetes</taxon>
        <taxon>Micrococcales</taxon>
        <taxon>Dermabacteraceae</taxon>
        <taxon>Brachybacterium</taxon>
    </lineage>
</organism>